<evidence type="ECO:0000313" key="2">
    <source>
        <dbReference type="EMBL" id="MBO3357548.1"/>
    </source>
</evidence>
<proteinExistence type="predicted"/>
<dbReference type="AlphaFoldDB" id="A0AAW4ISM8"/>
<name>A0AAW4ISM8_CLOPF</name>
<dbReference type="RefSeq" id="WP_003477468.1">
    <property type="nucleotide sequence ID" value="NZ_CABEEO010000003.1"/>
</dbReference>
<evidence type="ECO:0000313" key="3">
    <source>
        <dbReference type="Proteomes" id="UP000668068"/>
    </source>
</evidence>
<accession>A0AAW4ISM8</accession>
<gene>
    <name evidence="2" type="ORF">JJB47_01985</name>
</gene>
<feature type="transmembrane region" description="Helical" evidence="1">
    <location>
        <begin position="143"/>
        <end position="172"/>
    </location>
</feature>
<reference evidence="2" key="1">
    <citation type="submission" date="2020-12" db="EMBL/GenBank/DDBJ databases">
        <title>Comparative genomics of Clostridium perfringens reveals patterns of host-associated phylogenetic clades and virulence factors.</title>
        <authorList>
            <person name="Smith A.H."/>
            <person name="Geier R."/>
        </authorList>
    </citation>
    <scope>NUCLEOTIDE SEQUENCE</scope>
    <source>
        <strain evidence="2">CHD30677R</strain>
    </source>
</reference>
<keyword evidence="1" id="KW-0472">Membrane</keyword>
<evidence type="ECO:0000256" key="1">
    <source>
        <dbReference type="SAM" id="Phobius"/>
    </source>
</evidence>
<feature type="transmembrane region" description="Helical" evidence="1">
    <location>
        <begin position="184"/>
        <end position="207"/>
    </location>
</feature>
<keyword evidence="1" id="KW-1133">Transmembrane helix</keyword>
<dbReference type="Proteomes" id="UP000668068">
    <property type="component" value="Unassembled WGS sequence"/>
</dbReference>
<feature type="transmembrane region" description="Helical" evidence="1">
    <location>
        <begin position="6"/>
        <end position="27"/>
    </location>
</feature>
<organism evidence="2 3">
    <name type="scientific">Clostridium perfringens</name>
    <dbReference type="NCBI Taxonomy" id="1502"/>
    <lineage>
        <taxon>Bacteria</taxon>
        <taxon>Bacillati</taxon>
        <taxon>Bacillota</taxon>
        <taxon>Clostridia</taxon>
        <taxon>Eubacteriales</taxon>
        <taxon>Clostridiaceae</taxon>
        <taxon>Clostridium</taxon>
    </lineage>
</organism>
<comment type="caution">
    <text evidence="2">The sequence shown here is derived from an EMBL/GenBank/DDBJ whole genome shotgun (WGS) entry which is preliminary data.</text>
</comment>
<keyword evidence="1" id="KW-0812">Transmembrane</keyword>
<protein>
    <submittedName>
        <fullName evidence="2">Uncharacterized protein</fullName>
    </submittedName>
</protein>
<feature type="transmembrane region" description="Helical" evidence="1">
    <location>
        <begin position="116"/>
        <end position="137"/>
    </location>
</feature>
<dbReference type="EMBL" id="JAENQP010000001">
    <property type="protein sequence ID" value="MBO3357548.1"/>
    <property type="molecule type" value="Genomic_DNA"/>
</dbReference>
<sequence>MPLPLILGIGAAVAGTAGVGSGIHGAVKMKKAKDTMKLADEINKANMENFEAESRITTITLDKLGKKELEILKSFEGFSDVIERIQCRPDFKSYDKYGVNIPKCDIEELKKVSIGAGLLLGGIGGAALGTAGGFAAAGATTSAVMALGAASTGTAISSLSGAAAVNATLAALGGGSLAAGGGGIALGSAILGGATLGISLLVGGIIFNITGSSLSNKAEEAWSQMEENQEKIKKICSYMNELRNISNKFYESISSIDKIYREHLDKLMNIVYINHKIDWNDFTNEEKVITENTSLFVNLLYNMMKVKLTLESENNDDCKKINLDEVEKSIENANIFLNEKGLQ</sequence>